<dbReference type="EC" id="6.3.5.2" evidence="2"/>
<dbReference type="GO" id="GO:0016740">
    <property type="term" value="F:transferase activity"/>
    <property type="evidence" value="ECO:0007669"/>
    <property type="project" value="UniProtKB-KW"/>
</dbReference>
<name>A0A380KDZ5_9STRE</name>
<feature type="domain" description="Glutamine amidotransferase" evidence="1">
    <location>
        <begin position="43"/>
        <end position="185"/>
    </location>
</feature>
<keyword evidence="2" id="KW-0436">Ligase</keyword>
<dbReference type="CDD" id="cd01741">
    <property type="entry name" value="GATase1_1"/>
    <property type="match status" value="1"/>
</dbReference>
<dbReference type="NCBIfam" id="NF006098">
    <property type="entry name" value="PRK08250.1"/>
    <property type="match status" value="1"/>
</dbReference>
<keyword evidence="3" id="KW-1185">Reference proteome</keyword>
<evidence type="ECO:0000259" key="1">
    <source>
        <dbReference type="Pfam" id="PF00117"/>
    </source>
</evidence>
<dbReference type="Proteomes" id="UP000254924">
    <property type="component" value="Unassembled WGS sequence"/>
</dbReference>
<dbReference type="InterPro" id="IPR029062">
    <property type="entry name" value="Class_I_gatase-like"/>
</dbReference>
<dbReference type="FunFam" id="3.40.50.880:FF:000033">
    <property type="entry name" value="Glutamine amidotransferase class-I"/>
    <property type="match status" value="1"/>
</dbReference>
<dbReference type="OrthoDB" id="9807137at2"/>
<accession>A0A380KDZ5</accession>
<reference evidence="2 3" key="1">
    <citation type="submission" date="2018-06" db="EMBL/GenBank/DDBJ databases">
        <authorList>
            <consortium name="Pathogen Informatics"/>
            <person name="Doyle S."/>
        </authorList>
    </citation>
    <scope>NUCLEOTIDE SEQUENCE [LARGE SCALE GENOMIC DNA]</scope>
    <source>
        <strain evidence="2 3">NCTC12224</strain>
    </source>
</reference>
<dbReference type="AlphaFoldDB" id="A0A380KDZ5"/>
<dbReference type="PROSITE" id="PS51273">
    <property type="entry name" value="GATASE_TYPE_1"/>
    <property type="match status" value="1"/>
</dbReference>
<keyword evidence="2" id="KW-0808">Transferase</keyword>
<sequence>MNIHFIIHEDFEAPGAYMEWAKEAKHQVSATRLYLGEQLPSSSDDFDMLIVMGGPQSPNTTLADCPYFDAQAEILLISDCIAQDKWVVGVCLGAQLLGEAYGAKTEKSPQQEIGNFPIQLTKEGLEDRCLRAFPEVMAVGHWHGDMPGLTAKAQVLATSEGCPRQIIKYANKHYAFQCHLEFSKELVSSLIAQEENLDEKAASQEFVQGKEELLFYDYSQMNAVLKQFLEELTASG</sequence>
<dbReference type="EMBL" id="UHFN01000007">
    <property type="protein sequence ID" value="SUN62356.1"/>
    <property type="molecule type" value="Genomic_DNA"/>
</dbReference>
<dbReference type="Gene3D" id="3.40.50.880">
    <property type="match status" value="1"/>
</dbReference>
<protein>
    <submittedName>
        <fullName evidence="2">GMP synthase - Glutamine amido transferase domain protein</fullName>
        <ecNumber evidence="2">6.3.5.2</ecNumber>
    </submittedName>
</protein>
<proteinExistence type="predicted"/>
<organism evidence="2 3">
    <name type="scientific">Streptococcus hyointestinalis</name>
    <dbReference type="NCBI Taxonomy" id="1337"/>
    <lineage>
        <taxon>Bacteria</taxon>
        <taxon>Bacillati</taxon>
        <taxon>Bacillota</taxon>
        <taxon>Bacilli</taxon>
        <taxon>Lactobacillales</taxon>
        <taxon>Streptococcaceae</taxon>
        <taxon>Streptococcus</taxon>
    </lineage>
</organism>
<evidence type="ECO:0000313" key="2">
    <source>
        <dbReference type="EMBL" id="SUN62356.1"/>
    </source>
</evidence>
<gene>
    <name evidence="2" type="ORF">NCTC12224_01839</name>
</gene>
<dbReference type="SUPFAM" id="SSF52317">
    <property type="entry name" value="Class I glutamine amidotransferase-like"/>
    <property type="match status" value="1"/>
</dbReference>
<dbReference type="Pfam" id="PF00117">
    <property type="entry name" value="GATase"/>
    <property type="match status" value="1"/>
</dbReference>
<dbReference type="GO" id="GO:0005829">
    <property type="term" value="C:cytosol"/>
    <property type="evidence" value="ECO:0007669"/>
    <property type="project" value="TreeGrafter"/>
</dbReference>
<dbReference type="InterPro" id="IPR017926">
    <property type="entry name" value="GATASE"/>
</dbReference>
<dbReference type="PANTHER" id="PTHR42695:SF5">
    <property type="entry name" value="GLUTAMINE AMIDOTRANSFERASE YLR126C-RELATED"/>
    <property type="match status" value="1"/>
</dbReference>
<dbReference type="GO" id="GO:0003922">
    <property type="term" value="F:GMP synthase (glutamine-hydrolyzing) activity"/>
    <property type="evidence" value="ECO:0007669"/>
    <property type="project" value="UniProtKB-EC"/>
</dbReference>
<dbReference type="InterPro" id="IPR044992">
    <property type="entry name" value="ChyE-like"/>
</dbReference>
<dbReference type="PANTHER" id="PTHR42695">
    <property type="entry name" value="GLUTAMINE AMIDOTRANSFERASE YLR126C-RELATED"/>
    <property type="match status" value="1"/>
</dbReference>
<evidence type="ECO:0000313" key="3">
    <source>
        <dbReference type="Proteomes" id="UP000254924"/>
    </source>
</evidence>